<sequence>MLPRIGNSETKPQEYDGMVKAVNAGWSTMKSRTARWSVRATLAALVWMQPAASMAEGPLATLRIGLVAHPATGVAIDGAVQIEEAFSKATGLPTQIFVARDFAALIDAQTRGRIDYGIYSAAAYAAARLACGCIEPIVAPIGSDGATGIRAVLIRRREDAGQPATVATVPGDMPHWLSHARPAAQAGAERLVEVETASQAEAMFVSGDVDGIIGWVPSRAGPAQQGGTLSRLLEAGLQPETIEIAWETQPLRYGPHAVRSDMPAATKNALVGFLTALHEVQPDVFQHLEPLRQGGFVRVTDADYATANAMALQLAAAVEAR</sequence>
<protein>
    <submittedName>
        <fullName evidence="1">Phosphonate ABC transporter substrate-binding protein</fullName>
    </submittedName>
</protein>
<dbReference type="SUPFAM" id="SSF53850">
    <property type="entry name" value="Periplasmic binding protein-like II"/>
    <property type="match status" value="1"/>
</dbReference>
<dbReference type="EMBL" id="RWKW01000016">
    <property type="protein sequence ID" value="RST87502.1"/>
    <property type="molecule type" value="Genomic_DNA"/>
</dbReference>
<keyword evidence="2" id="KW-1185">Reference proteome</keyword>
<comment type="caution">
    <text evidence="1">The sequence shown here is derived from an EMBL/GenBank/DDBJ whole genome shotgun (WGS) entry which is preliminary data.</text>
</comment>
<gene>
    <name evidence="1" type="ORF">EJC49_05365</name>
</gene>
<reference evidence="1 2" key="1">
    <citation type="submission" date="2018-12" db="EMBL/GenBank/DDBJ databases">
        <title>Mesorhizobium carbonis sp. nov., isolated from coal mine water.</title>
        <authorList>
            <person name="Xin W."/>
            <person name="Xu Z."/>
            <person name="Xiang F."/>
            <person name="Zhang J."/>
            <person name="Xi L."/>
            <person name="Liu J."/>
        </authorList>
    </citation>
    <scope>NUCLEOTIDE SEQUENCE [LARGE SCALE GENOMIC DNA]</scope>
    <source>
        <strain evidence="1 2">B2.3</strain>
    </source>
</reference>
<proteinExistence type="predicted"/>
<dbReference type="OrthoDB" id="7672583at2"/>
<evidence type="ECO:0000313" key="2">
    <source>
        <dbReference type="Proteomes" id="UP000278398"/>
    </source>
</evidence>
<evidence type="ECO:0000313" key="1">
    <source>
        <dbReference type="EMBL" id="RST87502.1"/>
    </source>
</evidence>
<dbReference type="Pfam" id="PF12974">
    <property type="entry name" value="Phosphonate-bd"/>
    <property type="match status" value="2"/>
</dbReference>
<accession>A0A3S0AUM0</accession>
<name>A0A3S0AUM0_9HYPH</name>
<organism evidence="1 2">
    <name type="scientific">Aquibium carbonis</name>
    <dbReference type="NCBI Taxonomy" id="2495581"/>
    <lineage>
        <taxon>Bacteria</taxon>
        <taxon>Pseudomonadati</taxon>
        <taxon>Pseudomonadota</taxon>
        <taxon>Alphaproteobacteria</taxon>
        <taxon>Hyphomicrobiales</taxon>
        <taxon>Phyllobacteriaceae</taxon>
        <taxon>Aquibium</taxon>
    </lineage>
</organism>
<dbReference type="AlphaFoldDB" id="A0A3S0AUM0"/>
<dbReference type="Proteomes" id="UP000278398">
    <property type="component" value="Unassembled WGS sequence"/>
</dbReference>